<evidence type="ECO:0000313" key="3">
    <source>
        <dbReference type="Proteomes" id="UP000494106"/>
    </source>
</evidence>
<gene>
    <name evidence="2" type="ORF">APLA_LOCUS11098</name>
</gene>
<name>A0A8S1AQG1_ARCPL</name>
<organism evidence="2 3">
    <name type="scientific">Arctia plantaginis</name>
    <name type="common">Wood tiger moth</name>
    <name type="synonym">Phalaena plantaginis</name>
    <dbReference type="NCBI Taxonomy" id="874455"/>
    <lineage>
        <taxon>Eukaryota</taxon>
        <taxon>Metazoa</taxon>
        <taxon>Ecdysozoa</taxon>
        <taxon>Arthropoda</taxon>
        <taxon>Hexapoda</taxon>
        <taxon>Insecta</taxon>
        <taxon>Pterygota</taxon>
        <taxon>Neoptera</taxon>
        <taxon>Endopterygota</taxon>
        <taxon>Lepidoptera</taxon>
        <taxon>Glossata</taxon>
        <taxon>Ditrysia</taxon>
        <taxon>Noctuoidea</taxon>
        <taxon>Erebidae</taxon>
        <taxon>Arctiinae</taxon>
        <taxon>Arctia</taxon>
    </lineage>
</organism>
<sequence>MELPRLNEKQIREEQLRDNKGTPINAHSEFYAWYGRPKGQIKYDKLERKVEVQESRIDAIEKEIRKRNVVFFGVQENESNHWDLEETVLTLINEKINVKCFNRELSSVWRKGKKGEKIRPVIVSFNTLSKKIEVIKEKKLLQDSAIYITEDFPLKVIQKRKELQEEQKQILDQGNSAYLKYDKIIIKEENNGHLNRNHKQTLALSPNENNQTKNNANIHSHKKNKRDISTYFRSKKDAPAPQEKQTVPLNVKEISESNNSKETSNI</sequence>
<feature type="region of interest" description="Disordered" evidence="1">
    <location>
        <begin position="1"/>
        <end position="23"/>
    </location>
</feature>
<reference evidence="2 3" key="1">
    <citation type="submission" date="2020-04" db="EMBL/GenBank/DDBJ databases">
        <authorList>
            <person name="Wallbank WR R."/>
            <person name="Pardo Diaz C."/>
            <person name="Kozak K."/>
            <person name="Martin S."/>
            <person name="Jiggins C."/>
            <person name="Moest M."/>
            <person name="Warren A I."/>
            <person name="Byers J.R.P. K."/>
            <person name="Montejo-Kovacevich G."/>
            <person name="Yen C E."/>
        </authorList>
    </citation>
    <scope>NUCLEOTIDE SEQUENCE [LARGE SCALE GENOMIC DNA]</scope>
</reference>
<protein>
    <submittedName>
        <fullName evidence="2">Uncharacterized protein</fullName>
    </submittedName>
</protein>
<feature type="compositionally biased region" description="Polar residues" evidence="1">
    <location>
        <begin position="256"/>
        <end position="266"/>
    </location>
</feature>
<comment type="caution">
    <text evidence="2">The sequence shown here is derived from an EMBL/GenBank/DDBJ whole genome shotgun (WGS) entry which is preliminary data.</text>
</comment>
<dbReference type="AlphaFoldDB" id="A0A8S1AQG1"/>
<feature type="compositionally biased region" description="Basic and acidic residues" evidence="1">
    <location>
        <begin position="1"/>
        <end position="20"/>
    </location>
</feature>
<feature type="compositionally biased region" description="Polar residues" evidence="1">
    <location>
        <begin position="202"/>
        <end position="218"/>
    </location>
</feature>
<proteinExistence type="predicted"/>
<feature type="region of interest" description="Disordered" evidence="1">
    <location>
        <begin position="202"/>
        <end position="266"/>
    </location>
</feature>
<evidence type="ECO:0000313" key="2">
    <source>
        <dbReference type="EMBL" id="CAB3246923.1"/>
    </source>
</evidence>
<accession>A0A8S1AQG1</accession>
<keyword evidence="3" id="KW-1185">Reference proteome</keyword>
<evidence type="ECO:0000256" key="1">
    <source>
        <dbReference type="SAM" id="MobiDB-lite"/>
    </source>
</evidence>
<dbReference type="OrthoDB" id="7417618at2759"/>
<dbReference type="Proteomes" id="UP000494106">
    <property type="component" value="Unassembled WGS sequence"/>
</dbReference>
<dbReference type="EMBL" id="CADEBC010000529">
    <property type="protein sequence ID" value="CAB3246923.1"/>
    <property type="molecule type" value="Genomic_DNA"/>
</dbReference>